<dbReference type="Proteomes" id="UP000242699">
    <property type="component" value="Unassembled WGS sequence"/>
</dbReference>
<protein>
    <submittedName>
        <fullName evidence="1">Uncharacterized protein</fullName>
    </submittedName>
</protein>
<proteinExistence type="predicted"/>
<accession>A0A2T2WH97</accession>
<reference evidence="1 2" key="1">
    <citation type="journal article" date="2014" name="BMC Genomics">
        <title>Comparison of environmental and isolate Sulfobacillus genomes reveals diverse carbon, sulfur, nitrogen, and hydrogen metabolisms.</title>
        <authorList>
            <person name="Justice N.B."/>
            <person name="Norman A."/>
            <person name="Brown C.T."/>
            <person name="Singh A."/>
            <person name="Thomas B.C."/>
            <person name="Banfield J.F."/>
        </authorList>
    </citation>
    <scope>NUCLEOTIDE SEQUENCE [LARGE SCALE GENOMIC DNA]</scope>
    <source>
        <strain evidence="1">AMDSBA1</strain>
    </source>
</reference>
<comment type="caution">
    <text evidence="1">The sequence shown here is derived from an EMBL/GenBank/DDBJ whole genome shotgun (WGS) entry which is preliminary data.</text>
</comment>
<organism evidence="1 2">
    <name type="scientific">Sulfobacillus benefaciens</name>
    <dbReference type="NCBI Taxonomy" id="453960"/>
    <lineage>
        <taxon>Bacteria</taxon>
        <taxon>Bacillati</taxon>
        <taxon>Bacillota</taxon>
        <taxon>Clostridia</taxon>
        <taxon>Eubacteriales</taxon>
        <taxon>Clostridiales Family XVII. Incertae Sedis</taxon>
        <taxon>Sulfobacillus</taxon>
    </lineage>
</organism>
<gene>
    <name evidence="1" type="ORF">C7B43_21170</name>
</gene>
<sequence length="96" mass="9729">MELPLESPLWLISNAFQPSLVETFQSQAVDSFVRGGLPESLGAFGKVLGVAGIFGDVTTLVNPGGSSLAKNWVNPGMALAAIGGRAADLGMINAGG</sequence>
<evidence type="ECO:0000313" key="2">
    <source>
        <dbReference type="Proteomes" id="UP000242699"/>
    </source>
</evidence>
<dbReference type="EMBL" id="PXYT01000129">
    <property type="protein sequence ID" value="PSR21617.1"/>
    <property type="molecule type" value="Genomic_DNA"/>
</dbReference>
<evidence type="ECO:0000313" key="1">
    <source>
        <dbReference type="EMBL" id="PSR21617.1"/>
    </source>
</evidence>
<name>A0A2T2WH97_9FIRM</name>
<dbReference type="AlphaFoldDB" id="A0A2T2WH97"/>